<organism evidence="1 2">
    <name type="scientific">Armillaria solidipes</name>
    <dbReference type="NCBI Taxonomy" id="1076256"/>
    <lineage>
        <taxon>Eukaryota</taxon>
        <taxon>Fungi</taxon>
        <taxon>Dikarya</taxon>
        <taxon>Basidiomycota</taxon>
        <taxon>Agaricomycotina</taxon>
        <taxon>Agaricomycetes</taxon>
        <taxon>Agaricomycetidae</taxon>
        <taxon>Agaricales</taxon>
        <taxon>Marasmiineae</taxon>
        <taxon>Physalacriaceae</taxon>
        <taxon>Armillaria</taxon>
    </lineage>
</organism>
<accession>A0A2H3BL17</accession>
<keyword evidence="2" id="KW-1185">Reference proteome</keyword>
<proteinExistence type="predicted"/>
<gene>
    <name evidence="1" type="ORF">ARMSODRAFT_975281</name>
</gene>
<reference evidence="2" key="1">
    <citation type="journal article" date="2017" name="Nat. Ecol. Evol.">
        <title>Genome expansion and lineage-specific genetic innovations in the forest pathogenic fungi Armillaria.</title>
        <authorList>
            <person name="Sipos G."/>
            <person name="Prasanna A.N."/>
            <person name="Walter M.C."/>
            <person name="O'Connor E."/>
            <person name="Balint B."/>
            <person name="Krizsan K."/>
            <person name="Kiss B."/>
            <person name="Hess J."/>
            <person name="Varga T."/>
            <person name="Slot J."/>
            <person name="Riley R."/>
            <person name="Boka B."/>
            <person name="Rigling D."/>
            <person name="Barry K."/>
            <person name="Lee J."/>
            <person name="Mihaltcheva S."/>
            <person name="LaButti K."/>
            <person name="Lipzen A."/>
            <person name="Waldron R."/>
            <person name="Moloney N.M."/>
            <person name="Sperisen C."/>
            <person name="Kredics L."/>
            <person name="Vagvoelgyi C."/>
            <person name="Patrignani A."/>
            <person name="Fitzpatrick D."/>
            <person name="Nagy I."/>
            <person name="Doyle S."/>
            <person name="Anderson J.B."/>
            <person name="Grigoriev I.V."/>
            <person name="Gueldener U."/>
            <person name="Muensterkoetter M."/>
            <person name="Nagy L.G."/>
        </authorList>
    </citation>
    <scope>NUCLEOTIDE SEQUENCE [LARGE SCALE GENOMIC DNA]</scope>
    <source>
        <strain evidence="2">28-4</strain>
    </source>
</reference>
<dbReference type="Proteomes" id="UP000218334">
    <property type="component" value="Unassembled WGS sequence"/>
</dbReference>
<dbReference type="EMBL" id="KZ293429">
    <property type="protein sequence ID" value="PBK69594.1"/>
    <property type="molecule type" value="Genomic_DNA"/>
</dbReference>
<evidence type="ECO:0000313" key="2">
    <source>
        <dbReference type="Proteomes" id="UP000218334"/>
    </source>
</evidence>
<dbReference type="AlphaFoldDB" id="A0A2H3BL17"/>
<protein>
    <submittedName>
        <fullName evidence="1">Uncharacterized protein</fullName>
    </submittedName>
</protein>
<evidence type="ECO:0000313" key="1">
    <source>
        <dbReference type="EMBL" id="PBK69594.1"/>
    </source>
</evidence>
<sequence>MHQVPGRGKDDSYSRFADRYQEESLKYRIYHPIGRLSTFLFDQHRFVSPRRSAGRPSPRDWSVRLEMLEIAPCAWFGAEGNSGIGKSMIVKITSTPEFQVQARVNVENYLDGASADIVHRGQSRQAPANLVYERNLNTDVDKLVSVTEFGMARDQATSGRQL</sequence>
<name>A0A2H3BL17_9AGAR</name>